<reference evidence="1 2" key="1">
    <citation type="submission" date="2014-06" db="EMBL/GenBank/DDBJ databases">
        <title>Whole Genome Sequences of Three Symbiotic Endozoicomonas Bacteria.</title>
        <authorList>
            <person name="Neave M.J."/>
            <person name="Apprill A."/>
            <person name="Voolstra C.R."/>
        </authorList>
    </citation>
    <scope>NUCLEOTIDE SEQUENCE [LARGE SCALE GENOMIC DNA]</scope>
    <source>
        <strain evidence="1 2">DSM 25634</strain>
    </source>
</reference>
<dbReference type="RefSeq" id="WP_034835480.1">
    <property type="nucleotide sequence ID" value="NZ_JOKH01000002.1"/>
</dbReference>
<keyword evidence="2" id="KW-1185">Reference proteome</keyword>
<dbReference type="InterPro" id="IPR016181">
    <property type="entry name" value="Acyl_CoA_acyltransferase"/>
</dbReference>
<evidence type="ECO:0000313" key="1">
    <source>
        <dbReference type="EMBL" id="KEQ18303.1"/>
    </source>
</evidence>
<dbReference type="EMBL" id="JOKH01000002">
    <property type="protein sequence ID" value="KEQ18303.1"/>
    <property type="molecule type" value="Genomic_DNA"/>
</dbReference>
<dbReference type="STRING" id="1137799.GZ78_12340"/>
<proteinExistence type="predicted"/>
<evidence type="ECO:0000313" key="2">
    <source>
        <dbReference type="Proteomes" id="UP000028073"/>
    </source>
</evidence>
<dbReference type="SUPFAM" id="SSF55729">
    <property type="entry name" value="Acyl-CoA N-acyltransferases (Nat)"/>
    <property type="match status" value="1"/>
</dbReference>
<evidence type="ECO:0008006" key="3">
    <source>
        <dbReference type="Google" id="ProtNLM"/>
    </source>
</evidence>
<dbReference type="Proteomes" id="UP000028073">
    <property type="component" value="Unassembled WGS sequence"/>
</dbReference>
<sequence length="284" mass="32434">MPASDLPKAKVRAAVAEDFDQVYPLLQQLNNTRFTKAIWKRLFTNLWEQENGSPGYVLDTGEKIVGFLGGICSETMSGNQSQVVCNLTAWIVEEEYRSASMMLLMPFLRQKTVVLTSLTSSPEAYAVYKKLGFKDLDTAARVIYPFPAFMSNVELITEPEQVRSLLSEQERQSFDDHASLDVWQCVIKKEDCICYLLGFRRLGRGHIQRVGDIELFRESIAQVRWRLCKEIDVKSLQVDERFLEGKKLLLSRLKHFPQPKQYKGSIPAERVNASYSELVVLATP</sequence>
<dbReference type="eggNOG" id="ENOG5032SXW">
    <property type="taxonomic scope" value="Bacteria"/>
</dbReference>
<dbReference type="OrthoDB" id="5571267at2"/>
<organism evidence="1 2">
    <name type="scientific">Endozoicomonas numazuensis</name>
    <dbReference type="NCBI Taxonomy" id="1137799"/>
    <lineage>
        <taxon>Bacteria</taxon>
        <taxon>Pseudomonadati</taxon>
        <taxon>Pseudomonadota</taxon>
        <taxon>Gammaproteobacteria</taxon>
        <taxon>Oceanospirillales</taxon>
        <taxon>Endozoicomonadaceae</taxon>
        <taxon>Endozoicomonas</taxon>
    </lineage>
</organism>
<gene>
    <name evidence="1" type="ORF">GZ78_12340</name>
</gene>
<dbReference type="Gene3D" id="3.40.630.30">
    <property type="match status" value="1"/>
</dbReference>
<accession>A0A081NIN0</accession>
<dbReference type="AlphaFoldDB" id="A0A081NIN0"/>
<protein>
    <recommendedName>
        <fullName evidence="3">N-acetyltransferase domain-containing protein</fullName>
    </recommendedName>
</protein>
<name>A0A081NIN0_9GAMM</name>
<comment type="caution">
    <text evidence="1">The sequence shown here is derived from an EMBL/GenBank/DDBJ whole genome shotgun (WGS) entry which is preliminary data.</text>
</comment>